<dbReference type="InterPro" id="IPR027417">
    <property type="entry name" value="P-loop_NTPase"/>
</dbReference>
<keyword evidence="4" id="KW-0067">ATP-binding</keyword>
<dbReference type="AlphaFoldDB" id="X1D7N5"/>
<accession>X1D7N5</accession>
<keyword evidence="2" id="KW-0378">Hydrolase</keyword>
<comment type="caution">
    <text evidence="6">The sequence shown here is derived from an EMBL/GenBank/DDBJ whole genome shotgun (WGS) entry which is preliminary data.</text>
</comment>
<dbReference type="SUPFAM" id="SSF52540">
    <property type="entry name" value="P-loop containing nucleoside triphosphate hydrolases"/>
    <property type="match status" value="1"/>
</dbReference>
<organism evidence="6">
    <name type="scientific">marine sediment metagenome</name>
    <dbReference type="NCBI Taxonomy" id="412755"/>
    <lineage>
        <taxon>unclassified sequences</taxon>
        <taxon>metagenomes</taxon>
        <taxon>ecological metagenomes</taxon>
    </lineage>
</organism>
<dbReference type="InterPro" id="IPR014017">
    <property type="entry name" value="DNA_helicase_UvrD-like_C"/>
</dbReference>
<dbReference type="PANTHER" id="PTHR11070:SF3">
    <property type="entry name" value="DNA 3'-5' HELICASE"/>
    <property type="match status" value="1"/>
</dbReference>
<gene>
    <name evidence="6" type="ORF">S01H4_52963</name>
</gene>
<reference evidence="6" key="1">
    <citation type="journal article" date="2014" name="Front. Microbiol.">
        <title>High frequency of phylogenetically diverse reductive dehalogenase-homologous genes in deep subseafloor sedimentary metagenomes.</title>
        <authorList>
            <person name="Kawai M."/>
            <person name="Futagami T."/>
            <person name="Toyoda A."/>
            <person name="Takaki Y."/>
            <person name="Nishi S."/>
            <person name="Hori S."/>
            <person name="Arai W."/>
            <person name="Tsubouchi T."/>
            <person name="Morono Y."/>
            <person name="Uchiyama I."/>
            <person name="Ito T."/>
            <person name="Fujiyama A."/>
            <person name="Inagaki F."/>
            <person name="Takami H."/>
        </authorList>
    </citation>
    <scope>NUCLEOTIDE SEQUENCE</scope>
    <source>
        <strain evidence="6">Expedition CK06-06</strain>
    </source>
</reference>
<dbReference type="GO" id="GO:0000725">
    <property type="term" value="P:recombinational repair"/>
    <property type="evidence" value="ECO:0007669"/>
    <property type="project" value="TreeGrafter"/>
</dbReference>
<dbReference type="GO" id="GO:0005524">
    <property type="term" value="F:ATP binding"/>
    <property type="evidence" value="ECO:0007669"/>
    <property type="project" value="UniProtKB-KW"/>
</dbReference>
<dbReference type="Pfam" id="PF13361">
    <property type="entry name" value="UvrD_C"/>
    <property type="match status" value="1"/>
</dbReference>
<keyword evidence="1" id="KW-0547">Nucleotide-binding</keyword>
<evidence type="ECO:0000313" key="6">
    <source>
        <dbReference type="EMBL" id="GAH16237.1"/>
    </source>
</evidence>
<evidence type="ECO:0000256" key="3">
    <source>
        <dbReference type="ARBA" id="ARBA00022806"/>
    </source>
</evidence>
<sequence length="129" mass="14740">MKPTRKNGILPFQVNVGDEREQARFISNQILNLRSEEYELNEIAVLYRAGHHSLKIEMELQSKNIPYEVRAGVAFFEKAHIKDLLSHLRVIENPYDEISWTRVFQIVPGLGKASGSKIFNLISTSDSPT</sequence>
<dbReference type="GO" id="GO:0043138">
    <property type="term" value="F:3'-5' DNA helicase activity"/>
    <property type="evidence" value="ECO:0007669"/>
    <property type="project" value="TreeGrafter"/>
</dbReference>
<feature type="domain" description="UvrD-like helicase C-terminal" evidence="5">
    <location>
        <begin position="1"/>
        <end position="129"/>
    </location>
</feature>
<dbReference type="InterPro" id="IPR000212">
    <property type="entry name" value="DNA_helicase_UvrD/REP"/>
</dbReference>
<dbReference type="Gene3D" id="3.40.50.300">
    <property type="entry name" value="P-loop containing nucleotide triphosphate hydrolases"/>
    <property type="match status" value="1"/>
</dbReference>
<dbReference type="EMBL" id="BART01030310">
    <property type="protein sequence ID" value="GAH16237.1"/>
    <property type="molecule type" value="Genomic_DNA"/>
</dbReference>
<feature type="non-terminal residue" evidence="6">
    <location>
        <position position="129"/>
    </location>
</feature>
<dbReference type="PANTHER" id="PTHR11070">
    <property type="entry name" value="UVRD / RECB / PCRA DNA HELICASE FAMILY MEMBER"/>
    <property type="match status" value="1"/>
</dbReference>
<proteinExistence type="predicted"/>
<protein>
    <recommendedName>
        <fullName evidence="5">UvrD-like helicase C-terminal domain-containing protein</fullName>
    </recommendedName>
</protein>
<name>X1D7N5_9ZZZZ</name>
<evidence type="ECO:0000256" key="2">
    <source>
        <dbReference type="ARBA" id="ARBA00022801"/>
    </source>
</evidence>
<dbReference type="PROSITE" id="PS51217">
    <property type="entry name" value="UVRD_HELICASE_CTER"/>
    <property type="match status" value="1"/>
</dbReference>
<dbReference type="GO" id="GO:0016787">
    <property type="term" value="F:hydrolase activity"/>
    <property type="evidence" value="ECO:0007669"/>
    <property type="project" value="UniProtKB-KW"/>
</dbReference>
<evidence type="ECO:0000256" key="1">
    <source>
        <dbReference type="ARBA" id="ARBA00022741"/>
    </source>
</evidence>
<dbReference type="GO" id="GO:0005829">
    <property type="term" value="C:cytosol"/>
    <property type="evidence" value="ECO:0007669"/>
    <property type="project" value="TreeGrafter"/>
</dbReference>
<dbReference type="Gene3D" id="1.10.486.10">
    <property type="entry name" value="PCRA, domain 4"/>
    <property type="match status" value="1"/>
</dbReference>
<keyword evidence="3" id="KW-0347">Helicase</keyword>
<evidence type="ECO:0000256" key="4">
    <source>
        <dbReference type="ARBA" id="ARBA00022840"/>
    </source>
</evidence>
<dbReference type="GO" id="GO:0003677">
    <property type="term" value="F:DNA binding"/>
    <property type="evidence" value="ECO:0007669"/>
    <property type="project" value="InterPro"/>
</dbReference>
<evidence type="ECO:0000259" key="5">
    <source>
        <dbReference type="PROSITE" id="PS51217"/>
    </source>
</evidence>